<organism evidence="2 3">
    <name type="scientific">Septoria linicola</name>
    <dbReference type="NCBI Taxonomy" id="215465"/>
    <lineage>
        <taxon>Eukaryota</taxon>
        <taxon>Fungi</taxon>
        <taxon>Dikarya</taxon>
        <taxon>Ascomycota</taxon>
        <taxon>Pezizomycotina</taxon>
        <taxon>Dothideomycetes</taxon>
        <taxon>Dothideomycetidae</taxon>
        <taxon>Mycosphaerellales</taxon>
        <taxon>Mycosphaerellaceae</taxon>
        <taxon>Septoria</taxon>
    </lineage>
</organism>
<reference evidence="2" key="1">
    <citation type="submission" date="2022-06" db="EMBL/GenBank/DDBJ databases">
        <title>Complete genome sequences of two strains of the flax pathogen Septoria linicola.</title>
        <authorList>
            <person name="Lapalu N."/>
            <person name="Simon A."/>
            <person name="Demenou B."/>
            <person name="Paumier D."/>
            <person name="Guillot M.-P."/>
            <person name="Gout L."/>
            <person name="Valade R."/>
        </authorList>
    </citation>
    <scope>NUCLEOTIDE SEQUENCE</scope>
    <source>
        <strain evidence="2">SE15195</strain>
    </source>
</reference>
<dbReference type="AlphaFoldDB" id="A0A9Q9ASB0"/>
<dbReference type="Pfam" id="PF00856">
    <property type="entry name" value="SET"/>
    <property type="match status" value="1"/>
</dbReference>
<proteinExistence type="predicted"/>
<dbReference type="InterPro" id="IPR053209">
    <property type="entry name" value="Gramillin-biosynth_MTr"/>
</dbReference>
<evidence type="ECO:0000259" key="1">
    <source>
        <dbReference type="PROSITE" id="PS50280"/>
    </source>
</evidence>
<evidence type="ECO:0000313" key="3">
    <source>
        <dbReference type="Proteomes" id="UP001056384"/>
    </source>
</evidence>
<dbReference type="InterPro" id="IPR046341">
    <property type="entry name" value="SET_dom_sf"/>
</dbReference>
<name>A0A9Q9ASB0_9PEZI</name>
<keyword evidence="3" id="KW-1185">Reference proteome</keyword>
<evidence type="ECO:0000313" key="2">
    <source>
        <dbReference type="EMBL" id="USW54877.1"/>
    </source>
</evidence>
<dbReference type="PROSITE" id="PS50280">
    <property type="entry name" value="SET"/>
    <property type="match status" value="1"/>
</dbReference>
<dbReference type="SUPFAM" id="SSF82199">
    <property type="entry name" value="SET domain"/>
    <property type="match status" value="1"/>
</dbReference>
<dbReference type="PANTHER" id="PTHR47643">
    <property type="entry name" value="TPR DOMAIN PROTEIN (AFU_ORTHOLOGUE AFUA_5G12710)"/>
    <property type="match status" value="1"/>
</dbReference>
<dbReference type="PANTHER" id="PTHR47643:SF2">
    <property type="entry name" value="TPR DOMAIN PROTEIN (AFU_ORTHOLOGUE AFUA_5G12710)"/>
    <property type="match status" value="1"/>
</dbReference>
<dbReference type="Gene3D" id="2.170.270.10">
    <property type="entry name" value="SET domain"/>
    <property type="match status" value="1"/>
</dbReference>
<feature type="domain" description="SET" evidence="1">
    <location>
        <begin position="27"/>
        <end position="218"/>
    </location>
</feature>
<sequence>MGKYDFGVMADSVSQKHRRLDHASYTANVEVRAAPGRGMGLFASRRIKAGDLVFLEKAYCVAHDTDDGATMSLTVNLDTNTTSTGPHATLLVHTVQHILRNPQHGSQLMELYDRDYPNKTSSAVDRKPVVDVSRVHQILGSNQFGCPSLRTTDDLTSSQLKGIALDSEITSSVGTWVMAFRMNHACDANTLRAFIGDMMIVQATKDIAAGAEIFTVYTRHEGNQTKLQESLRHWGFQCYCGICVAEESNKVKQIKRVRLVEEADMFFKQHAKWMQSPVAAYDIDTFKGRPRLGLCRIGLWIARVYLNQKKYNKVTTKALAVLRDYGYFTSIAGDPITIDRSACQLSPEVVDAAIYAVNAFQQRGNWGIADDLQALARESYRVLYGTMKDVEKMYGRL</sequence>
<dbReference type="InterPro" id="IPR001214">
    <property type="entry name" value="SET_dom"/>
</dbReference>
<protein>
    <submittedName>
        <fullName evidence="2">SET domain-containing protein</fullName>
    </submittedName>
</protein>
<gene>
    <name evidence="2" type="ORF">Slin15195_G081960</name>
</gene>
<accession>A0A9Q9ASB0</accession>
<dbReference type="EMBL" id="CP099423">
    <property type="protein sequence ID" value="USW54877.1"/>
    <property type="molecule type" value="Genomic_DNA"/>
</dbReference>
<dbReference type="Proteomes" id="UP001056384">
    <property type="component" value="Chromosome 6"/>
</dbReference>